<evidence type="ECO:0000313" key="2">
    <source>
        <dbReference type="Proteomes" id="UP000501690"/>
    </source>
</evidence>
<protein>
    <submittedName>
        <fullName evidence="1">Uncharacterized protein</fullName>
    </submittedName>
</protein>
<proteinExistence type="predicted"/>
<dbReference type="Proteomes" id="UP000501690">
    <property type="component" value="Linkage Group LG1"/>
</dbReference>
<reference evidence="1 2" key="1">
    <citation type="submission" date="2019-04" db="EMBL/GenBank/DDBJ databases">
        <title>An improved genome assembly and genetic linkage map for asparagus bean, Vigna unguiculata ssp. sesquipedialis.</title>
        <authorList>
            <person name="Xia Q."/>
            <person name="Zhang R."/>
            <person name="Dong Y."/>
        </authorList>
    </citation>
    <scope>NUCLEOTIDE SEQUENCE [LARGE SCALE GENOMIC DNA]</scope>
    <source>
        <tissue evidence="1">Leaf</tissue>
    </source>
</reference>
<dbReference type="AlphaFoldDB" id="A0A4D6KKN7"/>
<dbReference type="EMBL" id="CP039345">
    <property type="protein sequence ID" value="QCD78576.1"/>
    <property type="molecule type" value="Genomic_DNA"/>
</dbReference>
<accession>A0A4D6KKN7</accession>
<name>A0A4D6KKN7_VIGUN</name>
<evidence type="ECO:0000313" key="1">
    <source>
        <dbReference type="EMBL" id="QCD78576.1"/>
    </source>
</evidence>
<keyword evidence="2" id="KW-1185">Reference proteome</keyword>
<gene>
    <name evidence="1" type="ORF">DEO72_LG1g2212</name>
</gene>
<organism evidence="1 2">
    <name type="scientific">Vigna unguiculata</name>
    <name type="common">Cowpea</name>
    <dbReference type="NCBI Taxonomy" id="3917"/>
    <lineage>
        <taxon>Eukaryota</taxon>
        <taxon>Viridiplantae</taxon>
        <taxon>Streptophyta</taxon>
        <taxon>Embryophyta</taxon>
        <taxon>Tracheophyta</taxon>
        <taxon>Spermatophyta</taxon>
        <taxon>Magnoliopsida</taxon>
        <taxon>eudicotyledons</taxon>
        <taxon>Gunneridae</taxon>
        <taxon>Pentapetalae</taxon>
        <taxon>rosids</taxon>
        <taxon>fabids</taxon>
        <taxon>Fabales</taxon>
        <taxon>Fabaceae</taxon>
        <taxon>Papilionoideae</taxon>
        <taxon>50 kb inversion clade</taxon>
        <taxon>NPAAA clade</taxon>
        <taxon>indigoferoid/millettioid clade</taxon>
        <taxon>Phaseoleae</taxon>
        <taxon>Vigna</taxon>
    </lineage>
</organism>
<sequence>MAVEKMVLHESGLCSDVVAGLRTRKKKTDLWWCGTSFAEEICNGGGMTKLQSCGRSAVVA</sequence>